<gene>
    <name evidence="3" type="ORF">Poli38472_007838</name>
</gene>
<evidence type="ECO:0000313" key="3">
    <source>
        <dbReference type="EMBL" id="TMW68166.1"/>
    </source>
</evidence>
<keyword evidence="1" id="KW-0175">Coiled coil</keyword>
<feature type="coiled-coil region" evidence="1">
    <location>
        <begin position="212"/>
        <end position="239"/>
    </location>
</feature>
<feature type="domain" description="RecF/RecN/SMC N-terminal" evidence="2">
    <location>
        <begin position="1"/>
        <end position="1122"/>
    </location>
</feature>
<dbReference type="Gene3D" id="3.40.50.300">
    <property type="entry name" value="P-loop containing nucleotide triphosphate hydrolases"/>
    <property type="match status" value="2"/>
</dbReference>
<sequence>MLERMEMENFKSFGGRHEVRFAMGLNCITGPNGAGKSNVLEAICFAFGESSCAKLRVKTMKELHSKTTAGEQSKTSTTRVTLHLRTRQKTALVLCATLCMRTGHRTYKLNNRVTPIKHVKRQLRLQCGINVDISLWLIQQNLVHKMASKTPAEIAAYLCEAGGTKLFLEYRDEARASIEKFKASGHKIRFNIKNLSDVVSQEVAILDDYQAKRENERLIKRCEEEVEGLKKELLISRLQYTQAQAKMAEEEERNKASMLSDIVSHLSQCTHEIERVQVALEKAQNFQTRNDEVQHLCYQKTSELADLEARIHHLRQTALDIEKELRSQEHELAEVSTEKQLLEQAVTEITAHKRSVAIIDDVLIEHGQCNDPKGQVVLKLTDAMNQIRTDESSTSFPFLRMNLSAKERMLEYLQQRETELLSSLSELIRKSEFAAKEIEYLRVLCQNYHPGRMEQREAELKDMISRCEEGVRRLNSRMPTLNPPVQGEGDFGLLADLISLQSQEDDDQAWIKCLGLLLDKFLSCRLCADTEMAKRILQANANKHSFTMWPTQTLRIPPRKFDRMFEAILMQYGRNNVRDPLELVVPLDESRQLYHAAKLGLRKAVGSWLLVRTDEIGQDILRRHGVSSVSMTLNLHSPGLLSGGSGKRDSTFSCLVKRHEERRNLSRLQSDLANVRDSIAAINQLSQLEADRIRLDQNRESVRDELAYVKDQLAQAEEEHTMLERASRNSRDSENQKNIVLADLTRFLAIVQESPHHPASSALCGRSSKQLEDELATSKSKLNDAENKTSTLRHTIAHLSEDLRITLDECNKQQTLLEELQLQLRASEENLSELNEESQRIEAQKTLLSELEDKKRAFVQAKKQVDRELKLVEVEQVKLRKEASAISAALRESLGDAEFAVMTVHRAVSDIEKDIKLAIQRAADLRVAKRVLDEKLRHVPLVDEESIMGKKSSLQRFQAFATNITEAISNLEDGIKSTQSRTKKANEVAHLQVGSELQQIFSRAVPSKSVDLLPVEENIEAGLVFDVRSAGNGMHVQKSTPATKELSGGQLTMLGMAYVFALARYSASPLYILDEIDAALDEHNQRLVVELVLEYFSHSQVICISHHEAFHARAHQLIQVEKSGSHSRVSVRVQRG</sequence>
<dbReference type="InterPro" id="IPR003395">
    <property type="entry name" value="RecF/RecN/SMC_N"/>
</dbReference>
<proteinExistence type="predicted"/>
<comment type="caution">
    <text evidence="3">The sequence shown here is derived from an EMBL/GenBank/DDBJ whole genome shotgun (WGS) entry which is preliminary data.</text>
</comment>
<evidence type="ECO:0000256" key="1">
    <source>
        <dbReference type="SAM" id="Coils"/>
    </source>
</evidence>
<dbReference type="SUPFAM" id="SSF52540">
    <property type="entry name" value="P-loop containing nucleoside triphosphate hydrolases"/>
    <property type="match status" value="1"/>
</dbReference>
<evidence type="ECO:0000313" key="4">
    <source>
        <dbReference type="Proteomes" id="UP000794436"/>
    </source>
</evidence>
<feature type="coiled-coil region" evidence="1">
    <location>
        <begin position="304"/>
        <end position="345"/>
    </location>
</feature>
<feature type="coiled-coil region" evidence="1">
    <location>
        <begin position="658"/>
        <end position="733"/>
    </location>
</feature>
<dbReference type="InterPro" id="IPR027417">
    <property type="entry name" value="P-loop_NTPase"/>
</dbReference>
<reference evidence="3" key="1">
    <citation type="submission" date="2019-03" db="EMBL/GenBank/DDBJ databases">
        <title>Long read genome sequence of the mycoparasitic Pythium oligandrum ATCC 38472 isolated from sugarbeet rhizosphere.</title>
        <authorList>
            <person name="Gaulin E."/>
        </authorList>
    </citation>
    <scope>NUCLEOTIDE SEQUENCE</scope>
    <source>
        <strain evidence="3">ATCC 38472_TT</strain>
    </source>
</reference>
<dbReference type="Pfam" id="PF02463">
    <property type="entry name" value="SMC_N"/>
    <property type="match status" value="1"/>
</dbReference>
<dbReference type="AlphaFoldDB" id="A0A8K1CQV8"/>
<dbReference type="EMBL" id="SPLM01000003">
    <property type="protein sequence ID" value="TMW68166.1"/>
    <property type="molecule type" value="Genomic_DNA"/>
</dbReference>
<organism evidence="3 4">
    <name type="scientific">Pythium oligandrum</name>
    <name type="common">Mycoparasitic fungus</name>
    <dbReference type="NCBI Taxonomy" id="41045"/>
    <lineage>
        <taxon>Eukaryota</taxon>
        <taxon>Sar</taxon>
        <taxon>Stramenopiles</taxon>
        <taxon>Oomycota</taxon>
        <taxon>Peronosporomycetes</taxon>
        <taxon>Pythiales</taxon>
        <taxon>Pythiaceae</taxon>
        <taxon>Pythium</taxon>
    </lineage>
</organism>
<evidence type="ECO:0000259" key="2">
    <source>
        <dbReference type="Pfam" id="PF02463"/>
    </source>
</evidence>
<accession>A0A8K1CQV8</accession>
<dbReference type="OrthoDB" id="167301at2759"/>
<name>A0A8K1CQV8_PYTOL</name>
<dbReference type="Proteomes" id="UP000794436">
    <property type="component" value="Unassembled WGS sequence"/>
</dbReference>
<dbReference type="PANTHER" id="PTHR43977">
    <property type="entry name" value="STRUCTURAL MAINTENANCE OF CHROMOSOMES PROTEIN 3"/>
    <property type="match status" value="1"/>
</dbReference>
<feature type="coiled-coil region" evidence="1">
    <location>
        <begin position="768"/>
        <end position="882"/>
    </location>
</feature>
<protein>
    <recommendedName>
        <fullName evidence="2">RecF/RecN/SMC N-terminal domain-containing protein</fullName>
    </recommendedName>
</protein>
<keyword evidence="4" id="KW-1185">Reference proteome</keyword>